<sequence length="690" mass="80034">MQMMNMEETMFSTLSKEYKQDILSEMLIAAKKVSGTEEVATKLQNIQVESWKNVHTPVDDVFTLLQLDKAGHKLFGSPEFPVWVKYVGREEVKTIFTTLSKHYPDDTLAQLLITAKQLSDEVFTRFLLDKAGHKLFNNPEFSLWSKYMDELKISDKEKTMISIMSDYYKQDVLSQMIISVKTNLAREAFATKLQNVQIENWKNVQTPVDDVFTRLQLHKARDKLFDNPEFTLWSKYLDDVKISDKEATMISTISGYYAQDVLSEMIITAKKVSGREDFATKLQTTLIENWKKAHAPANIVFTRLQLEKVGNKLFDIPEFPLWFKYAQDMGGWRNDEMIMLTLAAYYKENILTQLIVAAKKVSSTEDVATQMQAVQLRVWKSERTSTDKVFNLLQLNKAGKNLFDSPEFPVWIKYTDDLGGSSRERLMFSTLSRHYPDDVLSQIIIAAKKVSSTQDIATKVQEAQLRTWKKARTPIEDVFNFLQLNKAGDKLFAQPEFSVWIKYANDFGESTKYRTMLSTLSAYYKDDALTQMFIAARKIPSTEDLVITLQAERLRFRYKDVLYDEVFKAYKLNTPSGDLLTSPRLDKWASYVSKFNYENPSKKTTMVDTLTHYYGDENLAQMLIAAKGVEKTDSIATELQTMQIKYWLRMKENPQLVYNWMGIADRGSDDVERKIFEKFFTDPRMLEYLH</sequence>
<keyword evidence="9" id="KW-1185">Reference proteome</keyword>
<evidence type="ECO:0000256" key="1">
    <source>
        <dbReference type="ARBA" id="ARBA00004340"/>
    </source>
</evidence>
<dbReference type="AlphaFoldDB" id="A0A225WM80"/>
<dbReference type="GO" id="GO:0005576">
    <property type="term" value="C:extracellular region"/>
    <property type="evidence" value="ECO:0007669"/>
    <property type="project" value="UniProtKB-SubCell"/>
</dbReference>
<comment type="similarity">
    <text evidence="3">Belongs to the RxLR effector family.</text>
</comment>
<evidence type="ECO:0000256" key="6">
    <source>
        <dbReference type="ARBA" id="ARBA00023026"/>
    </source>
</evidence>
<name>A0A225WM80_9STRA</name>
<dbReference type="Pfam" id="PF22748">
    <property type="entry name" value="PexRD54_WY"/>
    <property type="match status" value="4"/>
</dbReference>
<keyword evidence="6" id="KW-0843">Virulence</keyword>
<dbReference type="EMBL" id="NBNE01000554">
    <property type="protein sequence ID" value="OWZ18672.1"/>
    <property type="molecule type" value="Genomic_DNA"/>
</dbReference>
<proteinExistence type="inferred from homology"/>
<keyword evidence="5" id="KW-0732">Signal</keyword>
<organism evidence="8 9">
    <name type="scientific">Phytophthora megakarya</name>
    <dbReference type="NCBI Taxonomy" id="4795"/>
    <lineage>
        <taxon>Eukaryota</taxon>
        <taxon>Sar</taxon>
        <taxon>Stramenopiles</taxon>
        <taxon>Oomycota</taxon>
        <taxon>Peronosporomycetes</taxon>
        <taxon>Peronosporales</taxon>
        <taxon>Peronosporaceae</taxon>
        <taxon>Phytophthora</taxon>
    </lineage>
</organism>
<protein>
    <submittedName>
        <fullName evidence="8">Avirulence (Avh) protein</fullName>
    </submittedName>
</protein>
<accession>A0A225WM80</accession>
<evidence type="ECO:0000313" key="8">
    <source>
        <dbReference type="EMBL" id="OWZ18672.1"/>
    </source>
</evidence>
<comment type="subcellular location">
    <subcellularLocation>
        <location evidence="1">Host cell</location>
    </subcellularLocation>
    <subcellularLocation>
        <location evidence="2">Secreted</location>
    </subcellularLocation>
</comment>
<dbReference type="InterPro" id="IPR054463">
    <property type="entry name" value="PexRD54_WY"/>
</dbReference>
<evidence type="ECO:0000256" key="3">
    <source>
        <dbReference type="ARBA" id="ARBA00010400"/>
    </source>
</evidence>
<evidence type="ECO:0000259" key="7">
    <source>
        <dbReference type="Pfam" id="PF22748"/>
    </source>
</evidence>
<dbReference type="Proteomes" id="UP000198211">
    <property type="component" value="Unassembled WGS sequence"/>
</dbReference>
<evidence type="ECO:0000256" key="5">
    <source>
        <dbReference type="ARBA" id="ARBA00022729"/>
    </source>
</evidence>
<dbReference type="GO" id="GO:0043657">
    <property type="term" value="C:host cell"/>
    <property type="evidence" value="ECO:0007669"/>
    <property type="project" value="UniProtKB-SubCell"/>
</dbReference>
<evidence type="ECO:0000256" key="2">
    <source>
        <dbReference type="ARBA" id="ARBA00004613"/>
    </source>
</evidence>
<comment type="caution">
    <text evidence="8">The sequence shown here is derived from an EMBL/GenBank/DDBJ whole genome shotgun (WGS) entry which is preliminary data.</text>
</comment>
<feature type="domain" description="RxLR effector PexRD54 WY" evidence="7">
    <location>
        <begin position="196"/>
        <end position="236"/>
    </location>
</feature>
<reference evidence="9" key="1">
    <citation type="submission" date="2017-03" db="EMBL/GenBank/DDBJ databases">
        <title>Phytopthora megakarya and P. palmivora, two closely related causual agents of cacao black pod achieved similar genome size and gene model numbers by different mechanisms.</title>
        <authorList>
            <person name="Ali S."/>
            <person name="Shao J."/>
            <person name="Larry D.J."/>
            <person name="Kronmiller B."/>
            <person name="Shen D."/>
            <person name="Strem M.D."/>
            <person name="Melnick R.L."/>
            <person name="Guiltinan M.J."/>
            <person name="Tyler B.M."/>
            <person name="Meinhardt L.W."/>
            <person name="Bailey B.A."/>
        </authorList>
    </citation>
    <scope>NUCLEOTIDE SEQUENCE [LARGE SCALE GENOMIC DNA]</scope>
    <source>
        <strain evidence="9">zdho120</strain>
    </source>
</reference>
<feature type="domain" description="RxLR effector PexRD54 WY" evidence="7">
    <location>
        <begin position="375"/>
        <end position="414"/>
    </location>
</feature>
<feature type="domain" description="RxLR effector PexRD54 WY" evidence="7">
    <location>
        <begin position="465"/>
        <end position="503"/>
    </location>
</feature>
<evidence type="ECO:0000313" key="9">
    <source>
        <dbReference type="Proteomes" id="UP000198211"/>
    </source>
</evidence>
<feature type="domain" description="RxLR effector PexRD54 WY" evidence="7">
    <location>
        <begin position="47"/>
        <end position="87"/>
    </location>
</feature>
<gene>
    <name evidence="8" type="ORF">PHMEG_0007198</name>
</gene>
<evidence type="ECO:0000256" key="4">
    <source>
        <dbReference type="ARBA" id="ARBA00022525"/>
    </source>
</evidence>
<keyword evidence="4" id="KW-0964">Secreted</keyword>